<evidence type="ECO:0000256" key="2">
    <source>
        <dbReference type="PROSITE-ProRule" id="PRU00335"/>
    </source>
</evidence>
<evidence type="ECO:0000313" key="5">
    <source>
        <dbReference type="Proteomes" id="UP001157915"/>
    </source>
</evidence>
<evidence type="ECO:0000259" key="3">
    <source>
        <dbReference type="PROSITE" id="PS50977"/>
    </source>
</evidence>
<protein>
    <submittedName>
        <fullName evidence="4">Transcriptional regulator, TetR family</fullName>
    </submittedName>
</protein>
<organism evidence="4 5">
    <name type="scientific">Algoriphagus winogradskyi</name>
    <dbReference type="NCBI Taxonomy" id="237017"/>
    <lineage>
        <taxon>Bacteria</taxon>
        <taxon>Pseudomonadati</taxon>
        <taxon>Bacteroidota</taxon>
        <taxon>Cytophagia</taxon>
        <taxon>Cytophagales</taxon>
        <taxon>Cyclobacteriaceae</taxon>
        <taxon>Algoriphagus</taxon>
    </lineage>
</organism>
<dbReference type="InterPro" id="IPR009057">
    <property type="entry name" value="Homeodomain-like_sf"/>
</dbReference>
<comment type="caution">
    <text evidence="4">The sequence shown here is derived from an EMBL/GenBank/DDBJ whole genome shotgun (WGS) entry which is preliminary data.</text>
</comment>
<evidence type="ECO:0000313" key="4">
    <source>
        <dbReference type="EMBL" id="SMP05986.1"/>
    </source>
</evidence>
<evidence type="ECO:0000256" key="1">
    <source>
        <dbReference type="ARBA" id="ARBA00023125"/>
    </source>
</evidence>
<keyword evidence="1 2" id="KW-0238">DNA-binding</keyword>
<dbReference type="PRINTS" id="PR00455">
    <property type="entry name" value="HTHTETR"/>
</dbReference>
<dbReference type="InterPro" id="IPR036271">
    <property type="entry name" value="Tet_transcr_reg_TetR-rel_C_sf"/>
</dbReference>
<sequence length="192" mass="22252">MENLIDKKQSIIESALELVYENGFHGCPVSQVAKNAGVAAGTIYTYFENKEDLIVGIYEHVAQQIMNYISERDDASLEFENRFFDYWRNFTEFYEKYPAIHGFYDQFLNSPFNSEEIQNKPNIWHEWAHKFFQSGMDKGAIRVTNPVVLSILVNTNIASTVRIKKNFKTKLARTNVNLEEISHLIWAGIKAD</sequence>
<dbReference type="SUPFAM" id="SSF46689">
    <property type="entry name" value="Homeodomain-like"/>
    <property type="match status" value="1"/>
</dbReference>
<gene>
    <name evidence="4" type="ORF">SAMN06265367_101404</name>
</gene>
<dbReference type="PANTHER" id="PTHR43479">
    <property type="entry name" value="ACREF/ENVCD OPERON REPRESSOR-RELATED"/>
    <property type="match status" value="1"/>
</dbReference>
<name>A0ABY1NBU4_9BACT</name>
<dbReference type="EMBL" id="FXUA01000001">
    <property type="protein sequence ID" value="SMP05986.1"/>
    <property type="molecule type" value="Genomic_DNA"/>
</dbReference>
<dbReference type="PANTHER" id="PTHR43479:SF11">
    <property type="entry name" value="ACREF_ENVCD OPERON REPRESSOR-RELATED"/>
    <property type="match status" value="1"/>
</dbReference>
<dbReference type="RefSeq" id="WP_283411342.1">
    <property type="nucleotide sequence ID" value="NZ_FXUA01000001.1"/>
</dbReference>
<keyword evidence="5" id="KW-1185">Reference proteome</keyword>
<reference evidence="4 5" key="1">
    <citation type="submission" date="2017-05" db="EMBL/GenBank/DDBJ databases">
        <authorList>
            <person name="Varghese N."/>
            <person name="Submissions S."/>
        </authorList>
    </citation>
    <scope>NUCLEOTIDE SEQUENCE [LARGE SCALE GENOMIC DNA]</scope>
    <source>
        <strain evidence="4 5">DSM 15360</strain>
    </source>
</reference>
<dbReference type="PROSITE" id="PS50977">
    <property type="entry name" value="HTH_TETR_2"/>
    <property type="match status" value="1"/>
</dbReference>
<proteinExistence type="predicted"/>
<accession>A0ABY1NBU4</accession>
<dbReference type="Gene3D" id="1.10.357.10">
    <property type="entry name" value="Tetracycline Repressor, domain 2"/>
    <property type="match status" value="1"/>
</dbReference>
<dbReference type="Proteomes" id="UP001157915">
    <property type="component" value="Unassembled WGS sequence"/>
</dbReference>
<feature type="DNA-binding region" description="H-T-H motif" evidence="2">
    <location>
        <begin position="28"/>
        <end position="47"/>
    </location>
</feature>
<feature type="domain" description="HTH tetR-type" evidence="3">
    <location>
        <begin position="5"/>
        <end position="65"/>
    </location>
</feature>
<dbReference type="InterPro" id="IPR050624">
    <property type="entry name" value="HTH-type_Tx_Regulator"/>
</dbReference>
<dbReference type="Pfam" id="PF00440">
    <property type="entry name" value="TetR_N"/>
    <property type="match status" value="1"/>
</dbReference>
<dbReference type="SUPFAM" id="SSF48498">
    <property type="entry name" value="Tetracyclin repressor-like, C-terminal domain"/>
    <property type="match status" value="1"/>
</dbReference>
<dbReference type="InterPro" id="IPR001647">
    <property type="entry name" value="HTH_TetR"/>
</dbReference>